<evidence type="ECO:0000313" key="6">
    <source>
        <dbReference type="EMBL" id="CAF1549091.1"/>
    </source>
</evidence>
<dbReference type="Pfam" id="PF02892">
    <property type="entry name" value="zf-BED"/>
    <property type="match status" value="1"/>
</dbReference>
<dbReference type="AlphaFoldDB" id="A0A815WUN5"/>
<dbReference type="SMART" id="SM00614">
    <property type="entry name" value="ZnF_BED"/>
    <property type="match status" value="1"/>
</dbReference>
<dbReference type="GO" id="GO:0003677">
    <property type="term" value="F:DNA binding"/>
    <property type="evidence" value="ECO:0007669"/>
    <property type="project" value="InterPro"/>
</dbReference>
<dbReference type="PROSITE" id="PS50808">
    <property type="entry name" value="ZF_BED"/>
    <property type="match status" value="1"/>
</dbReference>
<dbReference type="Proteomes" id="UP000663852">
    <property type="component" value="Unassembled WGS sequence"/>
</dbReference>
<dbReference type="EMBL" id="CAJNOJ010001316">
    <property type="protein sequence ID" value="CAF1549091.1"/>
    <property type="molecule type" value="Genomic_DNA"/>
</dbReference>
<protein>
    <recommendedName>
        <fullName evidence="5">BED-type domain-containing protein</fullName>
    </recommendedName>
</protein>
<name>A0A815WUN5_ADIRI</name>
<evidence type="ECO:0000256" key="4">
    <source>
        <dbReference type="PROSITE-ProRule" id="PRU00027"/>
    </source>
</evidence>
<keyword evidence="2 4" id="KW-0863">Zinc-finger</keyword>
<reference evidence="6" key="1">
    <citation type="submission" date="2021-02" db="EMBL/GenBank/DDBJ databases">
        <authorList>
            <person name="Nowell W R."/>
        </authorList>
    </citation>
    <scope>NUCLEOTIDE SEQUENCE</scope>
</reference>
<evidence type="ECO:0000256" key="3">
    <source>
        <dbReference type="ARBA" id="ARBA00022833"/>
    </source>
</evidence>
<dbReference type="GO" id="GO:0008270">
    <property type="term" value="F:zinc ion binding"/>
    <property type="evidence" value="ECO:0007669"/>
    <property type="project" value="UniProtKB-KW"/>
</dbReference>
<comment type="caution">
    <text evidence="6">The sequence shown here is derived from an EMBL/GenBank/DDBJ whole genome shotgun (WGS) entry which is preliminary data.</text>
</comment>
<evidence type="ECO:0000259" key="5">
    <source>
        <dbReference type="PROSITE" id="PS50808"/>
    </source>
</evidence>
<keyword evidence="3" id="KW-0862">Zinc</keyword>
<dbReference type="InterPro" id="IPR036236">
    <property type="entry name" value="Znf_C2H2_sf"/>
</dbReference>
<gene>
    <name evidence="6" type="ORF">EDS130_LOCUS45872</name>
</gene>
<accession>A0A815WUN5</accession>
<organism evidence="6 7">
    <name type="scientific">Adineta ricciae</name>
    <name type="common">Rotifer</name>
    <dbReference type="NCBI Taxonomy" id="249248"/>
    <lineage>
        <taxon>Eukaryota</taxon>
        <taxon>Metazoa</taxon>
        <taxon>Spiralia</taxon>
        <taxon>Gnathifera</taxon>
        <taxon>Rotifera</taxon>
        <taxon>Eurotatoria</taxon>
        <taxon>Bdelloidea</taxon>
        <taxon>Adinetida</taxon>
        <taxon>Adinetidae</taxon>
        <taxon>Adineta</taxon>
    </lineage>
</organism>
<evidence type="ECO:0000256" key="2">
    <source>
        <dbReference type="ARBA" id="ARBA00022771"/>
    </source>
</evidence>
<dbReference type="SUPFAM" id="SSF57667">
    <property type="entry name" value="beta-beta-alpha zinc fingers"/>
    <property type="match status" value="1"/>
</dbReference>
<evidence type="ECO:0000313" key="7">
    <source>
        <dbReference type="Proteomes" id="UP000663852"/>
    </source>
</evidence>
<dbReference type="InterPro" id="IPR003656">
    <property type="entry name" value="Znf_BED"/>
</dbReference>
<keyword evidence="1" id="KW-0479">Metal-binding</keyword>
<dbReference type="Gene3D" id="1.10.10.1070">
    <property type="entry name" value="Zinc finger, BED domain-containing"/>
    <property type="match status" value="1"/>
</dbReference>
<evidence type="ECO:0000256" key="1">
    <source>
        <dbReference type="ARBA" id="ARBA00022723"/>
    </source>
</evidence>
<feature type="domain" description="BED-type" evidence="5">
    <location>
        <begin position="31"/>
        <end position="101"/>
    </location>
</feature>
<proteinExistence type="predicted"/>
<sequence length="171" mass="19653">MTSKLLTRKELEDLIQQNHESLKFIQKQKTLNSSQLWEYFHQIFVNNIQQQFVTCNGCKSLLVYTSANGTNNMKTHLKSCSTTKVSNLNQKKVHELFSPKKTLKVRRKIRLSVIQACTEFSALDGRPFEVINGNGFKTLAQALLDAGRSLNNSSVQVYNHHQQIVKQYHNN</sequence>
<dbReference type="SUPFAM" id="SSF140996">
    <property type="entry name" value="Hermes dimerisation domain"/>
    <property type="match status" value="1"/>
</dbReference>
<dbReference type="OrthoDB" id="10051975at2759"/>